<dbReference type="SMART" id="SM00256">
    <property type="entry name" value="FBOX"/>
    <property type="match status" value="1"/>
</dbReference>
<feature type="domain" description="F-box" evidence="1">
    <location>
        <begin position="13"/>
        <end position="59"/>
    </location>
</feature>
<dbReference type="InterPro" id="IPR001810">
    <property type="entry name" value="F-box_dom"/>
</dbReference>
<sequence length="234" mass="26542">MEEYSGVEGGSTPTTITDLPLELLAEILKNVEWRDILRIRQACWWLNHASKARDTWVQVFSRLVWSSFENNLEPPRLERPIEMHTSSELEYIVLRWESAQLGFLRPGSLARERLISTPKSHEMHLVEGGRWLLVIESCTASVTYFDLEASIVTGRMLIPPVFSEGGLWASILMSVEMDYSSPTLSFKLALSVLRSSYNGEDGIELPASPPGGKITLWHKPIFKMQSTLLVAIFY</sequence>
<dbReference type="SUPFAM" id="SSF81383">
    <property type="entry name" value="F-box domain"/>
    <property type="match status" value="1"/>
</dbReference>
<evidence type="ECO:0000313" key="3">
    <source>
        <dbReference type="Proteomes" id="UP000807469"/>
    </source>
</evidence>
<gene>
    <name evidence="2" type="ORF">BDN70DRAFT_696960</name>
</gene>
<keyword evidence="3" id="KW-1185">Reference proteome</keyword>
<dbReference type="OrthoDB" id="3068749at2759"/>
<dbReference type="Proteomes" id="UP000807469">
    <property type="component" value="Unassembled WGS sequence"/>
</dbReference>
<dbReference type="Gene3D" id="1.20.1280.50">
    <property type="match status" value="1"/>
</dbReference>
<proteinExistence type="predicted"/>
<accession>A0A9P6CTF5</accession>
<evidence type="ECO:0000259" key="1">
    <source>
        <dbReference type="PROSITE" id="PS50181"/>
    </source>
</evidence>
<dbReference type="InterPro" id="IPR036047">
    <property type="entry name" value="F-box-like_dom_sf"/>
</dbReference>
<dbReference type="EMBL" id="MU155215">
    <property type="protein sequence ID" value="KAF9479316.1"/>
    <property type="molecule type" value="Genomic_DNA"/>
</dbReference>
<dbReference type="PROSITE" id="PS50181">
    <property type="entry name" value="FBOX"/>
    <property type="match status" value="1"/>
</dbReference>
<name>A0A9P6CTF5_9AGAR</name>
<reference evidence="2" key="1">
    <citation type="submission" date="2020-11" db="EMBL/GenBank/DDBJ databases">
        <authorList>
            <consortium name="DOE Joint Genome Institute"/>
            <person name="Ahrendt S."/>
            <person name="Riley R."/>
            <person name="Andreopoulos W."/>
            <person name="Labutti K."/>
            <person name="Pangilinan J."/>
            <person name="Ruiz-Duenas F.J."/>
            <person name="Barrasa J.M."/>
            <person name="Sanchez-Garcia M."/>
            <person name="Camarero S."/>
            <person name="Miyauchi S."/>
            <person name="Serrano A."/>
            <person name="Linde D."/>
            <person name="Babiker R."/>
            <person name="Drula E."/>
            <person name="Ayuso-Fernandez I."/>
            <person name="Pacheco R."/>
            <person name="Padilla G."/>
            <person name="Ferreira P."/>
            <person name="Barriuso J."/>
            <person name="Kellner H."/>
            <person name="Castanera R."/>
            <person name="Alfaro M."/>
            <person name="Ramirez L."/>
            <person name="Pisabarro A.G."/>
            <person name="Kuo A."/>
            <person name="Tritt A."/>
            <person name="Lipzen A."/>
            <person name="He G."/>
            <person name="Yan M."/>
            <person name="Ng V."/>
            <person name="Cullen D."/>
            <person name="Martin F."/>
            <person name="Rosso M.-N."/>
            <person name="Henrissat B."/>
            <person name="Hibbett D."/>
            <person name="Martinez A.T."/>
            <person name="Grigoriev I.V."/>
        </authorList>
    </citation>
    <scope>NUCLEOTIDE SEQUENCE</scope>
    <source>
        <strain evidence="2">CIRM-BRFM 674</strain>
    </source>
</reference>
<comment type="caution">
    <text evidence="2">The sequence shown here is derived from an EMBL/GenBank/DDBJ whole genome shotgun (WGS) entry which is preliminary data.</text>
</comment>
<organism evidence="2 3">
    <name type="scientific">Pholiota conissans</name>
    <dbReference type="NCBI Taxonomy" id="109636"/>
    <lineage>
        <taxon>Eukaryota</taxon>
        <taxon>Fungi</taxon>
        <taxon>Dikarya</taxon>
        <taxon>Basidiomycota</taxon>
        <taxon>Agaricomycotina</taxon>
        <taxon>Agaricomycetes</taxon>
        <taxon>Agaricomycetidae</taxon>
        <taxon>Agaricales</taxon>
        <taxon>Agaricineae</taxon>
        <taxon>Strophariaceae</taxon>
        <taxon>Pholiota</taxon>
    </lineage>
</organism>
<dbReference type="AlphaFoldDB" id="A0A9P6CTF5"/>
<evidence type="ECO:0000313" key="2">
    <source>
        <dbReference type="EMBL" id="KAF9479316.1"/>
    </source>
</evidence>
<protein>
    <recommendedName>
        <fullName evidence="1">F-box domain-containing protein</fullName>
    </recommendedName>
</protein>
<dbReference type="CDD" id="cd09917">
    <property type="entry name" value="F-box_SF"/>
    <property type="match status" value="1"/>
</dbReference>